<dbReference type="EMBL" id="MT631521">
    <property type="protein sequence ID" value="QNO52778.1"/>
    <property type="molecule type" value="Genomic_DNA"/>
</dbReference>
<proteinExistence type="predicted"/>
<sequence>MEELITKDDGGVILTEKCEEFIFLVAADKGFDFESIKPKMGKVKEAIRSMV</sequence>
<dbReference type="AlphaFoldDB" id="A0A7G9YXP4"/>
<reference evidence="1" key="1">
    <citation type="submission" date="2020-06" db="EMBL/GenBank/DDBJ databases">
        <title>Unique genomic features of the anaerobic methanotrophic archaea.</title>
        <authorList>
            <person name="Chadwick G.L."/>
            <person name="Skennerton C.T."/>
            <person name="Laso-Perez R."/>
            <person name="Leu A.O."/>
            <person name="Speth D.R."/>
            <person name="Yu H."/>
            <person name="Morgan-Lang C."/>
            <person name="Hatzenpichler R."/>
            <person name="Goudeau D."/>
            <person name="Malmstrom R."/>
            <person name="Brazelton W.J."/>
            <person name="Woyke T."/>
            <person name="Hallam S.J."/>
            <person name="Tyson G.W."/>
            <person name="Wegener G."/>
            <person name="Boetius A."/>
            <person name="Orphan V."/>
        </authorList>
    </citation>
    <scope>NUCLEOTIDE SEQUENCE</scope>
</reference>
<accession>A0A7G9YXP4</accession>
<evidence type="ECO:0000313" key="1">
    <source>
        <dbReference type="EMBL" id="QNO52778.1"/>
    </source>
</evidence>
<gene>
    <name evidence="1" type="ORF">HGGDFBBL_00010</name>
</gene>
<organism evidence="1">
    <name type="scientific">Candidatus Methanophagaceae archaeon ANME-1 ERB6</name>
    <dbReference type="NCBI Taxonomy" id="2759912"/>
    <lineage>
        <taxon>Archaea</taxon>
        <taxon>Methanobacteriati</taxon>
        <taxon>Methanobacteriota</taxon>
        <taxon>Stenosarchaea group</taxon>
        <taxon>Methanomicrobia</taxon>
        <taxon>Candidatus Methanophagales</taxon>
        <taxon>Candidatus Methanophagaceae</taxon>
    </lineage>
</organism>
<evidence type="ECO:0008006" key="2">
    <source>
        <dbReference type="Google" id="ProtNLM"/>
    </source>
</evidence>
<name>A0A7G9YXP4_9EURY</name>
<protein>
    <recommendedName>
        <fullName evidence="2">Roadblock/LAMTOR2 domain-containing protein</fullName>
    </recommendedName>
</protein>